<evidence type="ECO:0000313" key="1">
    <source>
        <dbReference type="EMBL" id="GLS21918.1"/>
    </source>
</evidence>
<reference evidence="2" key="1">
    <citation type="journal article" date="2019" name="Int. J. Syst. Evol. Microbiol.">
        <title>The Global Catalogue of Microorganisms (GCM) 10K type strain sequencing project: providing services to taxonomists for standard genome sequencing and annotation.</title>
        <authorList>
            <consortium name="The Broad Institute Genomics Platform"/>
            <consortium name="The Broad Institute Genome Sequencing Center for Infectious Disease"/>
            <person name="Wu L."/>
            <person name="Ma J."/>
        </authorList>
    </citation>
    <scope>NUCLEOTIDE SEQUENCE [LARGE SCALE GENOMIC DNA]</scope>
    <source>
        <strain evidence="2">NBRC 101365</strain>
    </source>
</reference>
<evidence type="ECO:0000313" key="2">
    <source>
        <dbReference type="Proteomes" id="UP001156882"/>
    </source>
</evidence>
<dbReference type="RefSeq" id="WP_284314908.1">
    <property type="nucleotide sequence ID" value="NZ_BSPC01000054.1"/>
</dbReference>
<keyword evidence="2" id="KW-1185">Reference proteome</keyword>
<comment type="caution">
    <text evidence="1">The sequence shown here is derived from an EMBL/GenBank/DDBJ whole genome shotgun (WGS) entry which is preliminary data.</text>
</comment>
<sequence>MILEFRLPKISPHMSGATVEFLHSQAAALKAGAKVLDISVDLGGAFTQDCPPVSYYRFVMREPAFLREIKATPGQLYAVDELLAIFSTEPEESLDQSPARGVRVTVAGIMHYPGMWSSGT</sequence>
<dbReference type="EMBL" id="BSPC01000054">
    <property type="protein sequence ID" value="GLS21918.1"/>
    <property type="molecule type" value="Genomic_DNA"/>
</dbReference>
<proteinExistence type="predicted"/>
<gene>
    <name evidence="1" type="ORF">GCM10007874_49350</name>
</gene>
<protein>
    <submittedName>
        <fullName evidence="1">Uncharacterized protein</fullName>
    </submittedName>
</protein>
<accession>A0ABQ6CNI9</accession>
<name>A0ABQ6CNI9_9HYPH</name>
<dbReference type="Proteomes" id="UP001156882">
    <property type="component" value="Unassembled WGS sequence"/>
</dbReference>
<organism evidence="1 2">
    <name type="scientific">Labrys miyagiensis</name>
    <dbReference type="NCBI Taxonomy" id="346912"/>
    <lineage>
        <taxon>Bacteria</taxon>
        <taxon>Pseudomonadati</taxon>
        <taxon>Pseudomonadota</taxon>
        <taxon>Alphaproteobacteria</taxon>
        <taxon>Hyphomicrobiales</taxon>
        <taxon>Xanthobacteraceae</taxon>
        <taxon>Labrys</taxon>
    </lineage>
</organism>